<dbReference type="PANTHER" id="PTHR43798">
    <property type="entry name" value="MONOACYLGLYCEROL LIPASE"/>
    <property type="match status" value="1"/>
</dbReference>
<keyword evidence="4" id="KW-1185">Reference proteome</keyword>
<name>A0ABN2WGF7_9MICO</name>
<keyword evidence="1 3" id="KW-0378">Hydrolase</keyword>
<dbReference type="PANTHER" id="PTHR43798:SF31">
    <property type="entry name" value="AB HYDROLASE SUPERFAMILY PROTEIN YCLE"/>
    <property type="match status" value="1"/>
</dbReference>
<dbReference type="Proteomes" id="UP001500984">
    <property type="component" value="Unassembled WGS sequence"/>
</dbReference>
<proteinExistence type="predicted"/>
<evidence type="ECO:0000313" key="3">
    <source>
        <dbReference type="EMBL" id="GAA2090243.1"/>
    </source>
</evidence>
<dbReference type="InterPro" id="IPR050266">
    <property type="entry name" value="AB_hydrolase_sf"/>
</dbReference>
<organism evidence="3 4">
    <name type="scientific">Brevibacterium salitolerans</name>
    <dbReference type="NCBI Taxonomy" id="1403566"/>
    <lineage>
        <taxon>Bacteria</taxon>
        <taxon>Bacillati</taxon>
        <taxon>Actinomycetota</taxon>
        <taxon>Actinomycetes</taxon>
        <taxon>Micrococcales</taxon>
        <taxon>Brevibacteriaceae</taxon>
        <taxon>Brevibacterium</taxon>
    </lineage>
</organism>
<dbReference type="Gene3D" id="3.40.50.1820">
    <property type="entry name" value="alpha/beta hydrolase"/>
    <property type="match status" value="1"/>
</dbReference>
<sequence>MRRTRWLKVVAAVLVLGLAAVGIVSTYRWFAGPPGVGHFRTVEGREAYERSYAEAMSTLPEPVAQHDVPTSYGTVRVYEWAPAQEEGAQDESAQAPPVVLIPGRASGVPMWQSNLEGFAASHRVLAFDSLGDAGMSVQAAPIRDFAEQGDWIDQVLSTLAPEGAHLVGHSFGGATAAAYAVDHPERVRSLTLLEPVLTLAHPPAEMLWWATVVSLPGLPQGLRERALTRVGGGEYDGADPLAAMIDAGTKHFSAALPTPSPLTAEQADRLDMPVSIALADSGSLAGGADVEDRARELVPEAEVRTWTGTSHSLPMEVAGELDGVLAEFWQESEG</sequence>
<reference evidence="3 4" key="1">
    <citation type="journal article" date="2019" name="Int. J. Syst. Evol. Microbiol.">
        <title>The Global Catalogue of Microorganisms (GCM) 10K type strain sequencing project: providing services to taxonomists for standard genome sequencing and annotation.</title>
        <authorList>
            <consortium name="The Broad Institute Genomics Platform"/>
            <consortium name="The Broad Institute Genome Sequencing Center for Infectious Disease"/>
            <person name="Wu L."/>
            <person name="Ma J."/>
        </authorList>
    </citation>
    <scope>NUCLEOTIDE SEQUENCE [LARGE SCALE GENOMIC DNA]</scope>
    <source>
        <strain evidence="3 4">JCM 15900</strain>
    </source>
</reference>
<dbReference type="PRINTS" id="PR00111">
    <property type="entry name" value="ABHYDROLASE"/>
</dbReference>
<dbReference type="Pfam" id="PF00561">
    <property type="entry name" value="Abhydrolase_1"/>
    <property type="match status" value="1"/>
</dbReference>
<dbReference type="InterPro" id="IPR000073">
    <property type="entry name" value="AB_hydrolase_1"/>
</dbReference>
<comment type="caution">
    <text evidence="3">The sequence shown here is derived from an EMBL/GenBank/DDBJ whole genome shotgun (WGS) entry which is preliminary data.</text>
</comment>
<protein>
    <submittedName>
        <fullName evidence="3">Alpha/beta hydrolase</fullName>
    </submittedName>
</protein>
<dbReference type="EMBL" id="BAAAPZ010000002">
    <property type="protein sequence ID" value="GAA2090243.1"/>
    <property type="molecule type" value="Genomic_DNA"/>
</dbReference>
<evidence type="ECO:0000313" key="4">
    <source>
        <dbReference type="Proteomes" id="UP001500984"/>
    </source>
</evidence>
<dbReference type="GO" id="GO:0016787">
    <property type="term" value="F:hydrolase activity"/>
    <property type="evidence" value="ECO:0007669"/>
    <property type="project" value="UniProtKB-KW"/>
</dbReference>
<dbReference type="SUPFAM" id="SSF53474">
    <property type="entry name" value="alpha/beta-Hydrolases"/>
    <property type="match status" value="1"/>
</dbReference>
<gene>
    <name evidence="3" type="ORF">GCM10009823_06550</name>
</gene>
<evidence type="ECO:0000259" key="2">
    <source>
        <dbReference type="Pfam" id="PF00561"/>
    </source>
</evidence>
<feature type="domain" description="AB hydrolase-1" evidence="2">
    <location>
        <begin position="96"/>
        <end position="203"/>
    </location>
</feature>
<evidence type="ECO:0000256" key="1">
    <source>
        <dbReference type="ARBA" id="ARBA00022801"/>
    </source>
</evidence>
<accession>A0ABN2WGF7</accession>
<dbReference type="InterPro" id="IPR029058">
    <property type="entry name" value="AB_hydrolase_fold"/>
</dbReference>